<protein>
    <submittedName>
        <fullName evidence="2">Uncharacterized protein</fullName>
    </submittedName>
</protein>
<proteinExistence type="predicted"/>
<evidence type="ECO:0000256" key="1">
    <source>
        <dbReference type="SAM" id="MobiDB-lite"/>
    </source>
</evidence>
<sequence>MELKAGRAESRTGPGSESRARPESKLRTGLVINSTCMTVQLRALTIRASLQQRLLTLITPLHVYVEGTSGGGDPATAGRRGGASVRLEDGGSHSRKATPTQSACCQAVGTVGKKTVNLKCKQPNKHEEKSAFDRASALAQLQDGNFGVRLHRRQPNLRIAVYLGMVRELRCGAANVAVVLASQCGRY</sequence>
<dbReference type="Proteomes" id="UP000299102">
    <property type="component" value="Unassembled WGS sequence"/>
</dbReference>
<organism evidence="2 3">
    <name type="scientific">Eumeta variegata</name>
    <name type="common">Bagworm moth</name>
    <name type="synonym">Eumeta japonica</name>
    <dbReference type="NCBI Taxonomy" id="151549"/>
    <lineage>
        <taxon>Eukaryota</taxon>
        <taxon>Metazoa</taxon>
        <taxon>Ecdysozoa</taxon>
        <taxon>Arthropoda</taxon>
        <taxon>Hexapoda</taxon>
        <taxon>Insecta</taxon>
        <taxon>Pterygota</taxon>
        <taxon>Neoptera</taxon>
        <taxon>Endopterygota</taxon>
        <taxon>Lepidoptera</taxon>
        <taxon>Glossata</taxon>
        <taxon>Ditrysia</taxon>
        <taxon>Tineoidea</taxon>
        <taxon>Psychidae</taxon>
        <taxon>Oiketicinae</taxon>
        <taxon>Eumeta</taxon>
    </lineage>
</organism>
<comment type="caution">
    <text evidence="2">The sequence shown here is derived from an EMBL/GenBank/DDBJ whole genome shotgun (WGS) entry which is preliminary data.</text>
</comment>
<gene>
    <name evidence="2" type="ORF">EVAR_96524_1</name>
</gene>
<accession>A0A4C1WGG5</accession>
<dbReference type="EMBL" id="BGZK01000540">
    <property type="protein sequence ID" value="GBP49217.1"/>
    <property type="molecule type" value="Genomic_DNA"/>
</dbReference>
<feature type="region of interest" description="Disordered" evidence="1">
    <location>
        <begin position="1"/>
        <end position="26"/>
    </location>
</feature>
<evidence type="ECO:0000313" key="3">
    <source>
        <dbReference type="Proteomes" id="UP000299102"/>
    </source>
</evidence>
<feature type="compositionally biased region" description="Basic and acidic residues" evidence="1">
    <location>
        <begin position="1"/>
        <end position="10"/>
    </location>
</feature>
<evidence type="ECO:0000313" key="2">
    <source>
        <dbReference type="EMBL" id="GBP49217.1"/>
    </source>
</evidence>
<name>A0A4C1WGG5_EUMVA</name>
<dbReference type="AlphaFoldDB" id="A0A4C1WGG5"/>
<reference evidence="2 3" key="1">
    <citation type="journal article" date="2019" name="Commun. Biol.">
        <title>The bagworm genome reveals a unique fibroin gene that provides high tensile strength.</title>
        <authorList>
            <person name="Kono N."/>
            <person name="Nakamura H."/>
            <person name="Ohtoshi R."/>
            <person name="Tomita M."/>
            <person name="Numata K."/>
            <person name="Arakawa K."/>
        </authorList>
    </citation>
    <scope>NUCLEOTIDE SEQUENCE [LARGE SCALE GENOMIC DNA]</scope>
</reference>
<feature type="region of interest" description="Disordered" evidence="1">
    <location>
        <begin position="68"/>
        <end position="98"/>
    </location>
</feature>
<keyword evidence="3" id="KW-1185">Reference proteome</keyword>